<keyword evidence="2" id="KW-0812">Transmembrane</keyword>
<organism evidence="3 4">
    <name type="scientific">Penaeus vannamei</name>
    <name type="common">Whiteleg shrimp</name>
    <name type="synonym">Litopenaeus vannamei</name>
    <dbReference type="NCBI Taxonomy" id="6689"/>
    <lineage>
        <taxon>Eukaryota</taxon>
        <taxon>Metazoa</taxon>
        <taxon>Ecdysozoa</taxon>
        <taxon>Arthropoda</taxon>
        <taxon>Crustacea</taxon>
        <taxon>Multicrustacea</taxon>
        <taxon>Malacostraca</taxon>
        <taxon>Eumalacostraca</taxon>
        <taxon>Eucarida</taxon>
        <taxon>Decapoda</taxon>
        <taxon>Dendrobranchiata</taxon>
        <taxon>Penaeoidea</taxon>
        <taxon>Penaeidae</taxon>
        <taxon>Penaeus</taxon>
    </lineage>
</organism>
<protein>
    <submittedName>
        <fullName evidence="3">Uncharacterized protein</fullName>
    </submittedName>
</protein>
<proteinExistence type="predicted"/>
<evidence type="ECO:0000256" key="1">
    <source>
        <dbReference type="SAM" id="MobiDB-lite"/>
    </source>
</evidence>
<evidence type="ECO:0000313" key="4">
    <source>
        <dbReference type="Proteomes" id="UP000283509"/>
    </source>
</evidence>
<dbReference type="EMBL" id="QCYY01002011">
    <property type="protein sequence ID" value="ROT73647.1"/>
    <property type="molecule type" value="Genomic_DNA"/>
</dbReference>
<comment type="caution">
    <text evidence="3">The sequence shown here is derived from an EMBL/GenBank/DDBJ whole genome shotgun (WGS) entry which is preliminary data.</text>
</comment>
<dbReference type="AlphaFoldDB" id="A0A423TB55"/>
<dbReference type="Proteomes" id="UP000283509">
    <property type="component" value="Unassembled WGS sequence"/>
</dbReference>
<reference evidence="3 4" key="1">
    <citation type="submission" date="2018-04" db="EMBL/GenBank/DDBJ databases">
        <authorList>
            <person name="Zhang X."/>
            <person name="Yuan J."/>
            <person name="Li F."/>
            <person name="Xiang J."/>
        </authorList>
    </citation>
    <scope>NUCLEOTIDE SEQUENCE [LARGE SCALE GENOMIC DNA]</scope>
    <source>
        <tissue evidence="3">Muscle</tissue>
    </source>
</reference>
<sequence length="377" mass="40796">MQQGDKAGQVVPGVLPAGKTEGGECARCLRRAQAGRARTPSDEMLLKERAPPCQQSSTAAAVASSLATPHLHSFPSLSYPSFSPFFLLSTLVSLLFAFSFTPFSTSSLPVLFSFSPLFHSLHPRLSSFYSRFPSLRYLIHSILAFRPSTLVFLLSFTLSFLLSALLGSLFSICFSMGISFLPSFSPLSLSFPSQDASHSSPFPPLSSGHFTRIFLPSASFSTLLSRPFHPLHPGTPIAYLTSTPLPSLRSISFPPSFYSIFPSLSSLIPLPPPPPFLPSIASSTPSASFLSHPLSLPHFLPLHPGTPIPSPSLSFLSAFPCLSFHSTFPSLSFHSTPAHEQTKRKSRGDLEWISPSTGGPCASAKWSKMWSHPGWLD</sequence>
<name>A0A423TB55_PENVA</name>
<reference evidence="3 4" key="2">
    <citation type="submission" date="2019-01" db="EMBL/GenBank/DDBJ databases">
        <title>The decoding of complex shrimp genome reveals the adaptation for benthos swimmer, frequently molting mechanism and breeding impact on genome.</title>
        <authorList>
            <person name="Sun Y."/>
            <person name="Gao Y."/>
            <person name="Yu Y."/>
        </authorList>
    </citation>
    <scope>NUCLEOTIDE SEQUENCE [LARGE SCALE GENOMIC DNA]</scope>
    <source>
        <tissue evidence="3">Muscle</tissue>
    </source>
</reference>
<evidence type="ECO:0000313" key="3">
    <source>
        <dbReference type="EMBL" id="ROT73647.1"/>
    </source>
</evidence>
<keyword evidence="2" id="KW-1133">Transmembrane helix</keyword>
<gene>
    <name evidence="3" type="ORF">C7M84_007910</name>
</gene>
<feature type="region of interest" description="Disordered" evidence="1">
    <location>
        <begin position="333"/>
        <end position="360"/>
    </location>
</feature>
<feature type="compositionally biased region" description="Basic and acidic residues" evidence="1">
    <location>
        <begin position="340"/>
        <end position="350"/>
    </location>
</feature>
<keyword evidence="4" id="KW-1185">Reference proteome</keyword>
<accession>A0A423TB55</accession>
<keyword evidence="2" id="KW-0472">Membrane</keyword>
<feature type="transmembrane region" description="Helical" evidence="2">
    <location>
        <begin position="160"/>
        <end position="181"/>
    </location>
</feature>
<evidence type="ECO:0000256" key="2">
    <source>
        <dbReference type="SAM" id="Phobius"/>
    </source>
</evidence>